<name>A0A0A8Y653_ARUDO</name>
<organism evidence="1">
    <name type="scientific">Arundo donax</name>
    <name type="common">Giant reed</name>
    <name type="synonym">Donax arundinaceus</name>
    <dbReference type="NCBI Taxonomy" id="35708"/>
    <lineage>
        <taxon>Eukaryota</taxon>
        <taxon>Viridiplantae</taxon>
        <taxon>Streptophyta</taxon>
        <taxon>Embryophyta</taxon>
        <taxon>Tracheophyta</taxon>
        <taxon>Spermatophyta</taxon>
        <taxon>Magnoliopsida</taxon>
        <taxon>Liliopsida</taxon>
        <taxon>Poales</taxon>
        <taxon>Poaceae</taxon>
        <taxon>PACMAD clade</taxon>
        <taxon>Arundinoideae</taxon>
        <taxon>Arundineae</taxon>
        <taxon>Arundo</taxon>
    </lineage>
</organism>
<dbReference type="AlphaFoldDB" id="A0A0A8Y653"/>
<accession>A0A0A8Y653</accession>
<reference evidence="1" key="1">
    <citation type="submission" date="2014-09" db="EMBL/GenBank/DDBJ databases">
        <authorList>
            <person name="Magalhaes I.L.F."/>
            <person name="Oliveira U."/>
            <person name="Santos F.R."/>
            <person name="Vidigal T.H.D.A."/>
            <person name="Brescovit A.D."/>
            <person name="Santos A.J."/>
        </authorList>
    </citation>
    <scope>NUCLEOTIDE SEQUENCE</scope>
    <source>
        <tissue evidence="1">Shoot tissue taken approximately 20 cm above the soil surface</tissue>
    </source>
</reference>
<evidence type="ECO:0000313" key="1">
    <source>
        <dbReference type="EMBL" id="JAD21546.1"/>
    </source>
</evidence>
<proteinExistence type="predicted"/>
<reference evidence="1" key="2">
    <citation type="journal article" date="2015" name="Data Brief">
        <title>Shoot transcriptome of the giant reed, Arundo donax.</title>
        <authorList>
            <person name="Barrero R.A."/>
            <person name="Guerrero F.D."/>
            <person name="Moolhuijzen P."/>
            <person name="Goolsby J.A."/>
            <person name="Tidwell J."/>
            <person name="Bellgard S.E."/>
            <person name="Bellgard M.I."/>
        </authorList>
    </citation>
    <scope>NUCLEOTIDE SEQUENCE</scope>
    <source>
        <tissue evidence="1">Shoot tissue taken approximately 20 cm above the soil surface</tissue>
    </source>
</reference>
<protein>
    <submittedName>
        <fullName evidence="1">Uncharacterized protein</fullName>
    </submittedName>
</protein>
<dbReference type="EMBL" id="GBRH01276349">
    <property type="protein sequence ID" value="JAD21546.1"/>
    <property type="molecule type" value="Transcribed_RNA"/>
</dbReference>
<sequence length="23" mass="2876">MVIISLTKLRSHWTWFLIYKILI</sequence>